<dbReference type="PROSITE" id="PS00010">
    <property type="entry name" value="ASX_HYDROXYL"/>
    <property type="match status" value="3"/>
</dbReference>
<feature type="domain" description="EGF-like" evidence="8">
    <location>
        <begin position="493"/>
        <end position="533"/>
    </location>
</feature>
<dbReference type="Pfam" id="PF07645">
    <property type="entry name" value="EGF_CA"/>
    <property type="match status" value="4"/>
</dbReference>
<evidence type="ECO:0000256" key="3">
    <source>
        <dbReference type="ARBA" id="ARBA00022737"/>
    </source>
</evidence>
<dbReference type="OrthoDB" id="283575at2759"/>
<dbReference type="Gene3D" id="2.60.120.200">
    <property type="match status" value="1"/>
</dbReference>
<dbReference type="SUPFAM" id="SSF49899">
    <property type="entry name" value="Concanavalin A-like lectins/glucanases"/>
    <property type="match status" value="1"/>
</dbReference>
<dbReference type="GO" id="GO:0005509">
    <property type="term" value="F:calcium ion binding"/>
    <property type="evidence" value="ECO:0007669"/>
    <property type="project" value="InterPro"/>
</dbReference>
<dbReference type="CDD" id="cd00054">
    <property type="entry name" value="EGF_CA"/>
    <property type="match status" value="4"/>
</dbReference>
<dbReference type="Gene3D" id="2.10.25.10">
    <property type="entry name" value="Laminin"/>
    <property type="match status" value="4"/>
</dbReference>
<dbReference type="FunFam" id="2.10.25.10:FF:000653">
    <property type="entry name" value="Putative Fibrillin-1"/>
    <property type="match status" value="1"/>
</dbReference>
<dbReference type="Pfam" id="PF00093">
    <property type="entry name" value="VWC"/>
    <property type="match status" value="3"/>
</dbReference>
<dbReference type="InterPro" id="IPR001881">
    <property type="entry name" value="EGF-like_Ca-bd_dom"/>
</dbReference>
<dbReference type="Gene3D" id="6.20.200.20">
    <property type="match status" value="2"/>
</dbReference>
<keyword evidence="10" id="KW-0418">Kinase</keyword>
<feature type="domain" description="EGF-like" evidence="8">
    <location>
        <begin position="375"/>
        <end position="420"/>
    </location>
</feature>
<dbReference type="Gene3D" id="2.10.70.10">
    <property type="entry name" value="Complement Module, domain 1"/>
    <property type="match status" value="1"/>
</dbReference>
<keyword evidence="4" id="KW-1015">Disulfide bond</keyword>
<feature type="domain" description="EGF-like" evidence="8">
    <location>
        <begin position="534"/>
        <end position="570"/>
    </location>
</feature>
<gene>
    <name evidence="10" type="primary">Nell2</name>
    <name evidence="10" type="ORF">Bhyg_02780</name>
</gene>
<dbReference type="InterPro" id="IPR018097">
    <property type="entry name" value="EGF_Ca-bd_CS"/>
</dbReference>
<proteinExistence type="predicted"/>
<dbReference type="InterPro" id="IPR048287">
    <property type="entry name" value="TSPN-like_N"/>
</dbReference>
<evidence type="ECO:0000313" key="10">
    <source>
        <dbReference type="EMBL" id="KAJ6647557.1"/>
    </source>
</evidence>
<dbReference type="InterPro" id="IPR000742">
    <property type="entry name" value="EGF"/>
</dbReference>
<evidence type="ECO:0000256" key="4">
    <source>
        <dbReference type="ARBA" id="ARBA00023157"/>
    </source>
</evidence>
<dbReference type="SMART" id="SM00179">
    <property type="entry name" value="EGF_CA"/>
    <property type="match status" value="4"/>
</dbReference>
<dbReference type="SMART" id="SM00181">
    <property type="entry name" value="EGF"/>
    <property type="match status" value="5"/>
</dbReference>
<dbReference type="GO" id="GO:0005615">
    <property type="term" value="C:extracellular space"/>
    <property type="evidence" value="ECO:0007669"/>
    <property type="project" value="TreeGrafter"/>
</dbReference>
<dbReference type="GO" id="GO:0008201">
    <property type="term" value="F:heparin binding"/>
    <property type="evidence" value="ECO:0007669"/>
    <property type="project" value="TreeGrafter"/>
</dbReference>
<dbReference type="SUPFAM" id="SSF57196">
    <property type="entry name" value="EGF/Laminin"/>
    <property type="match status" value="3"/>
</dbReference>
<dbReference type="InterPro" id="IPR001007">
    <property type="entry name" value="VWF_dom"/>
</dbReference>
<feature type="domain" description="VWFC" evidence="9">
    <location>
        <begin position="317"/>
        <end position="374"/>
    </location>
</feature>
<organism evidence="10 11">
    <name type="scientific">Pseudolycoriella hygida</name>
    <dbReference type="NCBI Taxonomy" id="35572"/>
    <lineage>
        <taxon>Eukaryota</taxon>
        <taxon>Metazoa</taxon>
        <taxon>Ecdysozoa</taxon>
        <taxon>Arthropoda</taxon>
        <taxon>Hexapoda</taxon>
        <taxon>Insecta</taxon>
        <taxon>Pterygota</taxon>
        <taxon>Neoptera</taxon>
        <taxon>Endopterygota</taxon>
        <taxon>Diptera</taxon>
        <taxon>Nematocera</taxon>
        <taxon>Sciaroidea</taxon>
        <taxon>Sciaridae</taxon>
        <taxon>Pseudolycoriella</taxon>
    </lineage>
</organism>
<keyword evidence="1 6" id="KW-0245">EGF-like domain</keyword>
<dbReference type="InterPro" id="IPR000152">
    <property type="entry name" value="EGF-type_Asp/Asn_hydroxyl_site"/>
</dbReference>
<dbReference type="FunFam" id="2.10.25.10:FF:000038">
    <property type="entry name" value="Fibrillin 2"/>
    <property type="match status" value="2"/>
</dbReference>
<dbReference type="EMBL" id="WJQU01000001">
    <property type="protein sequence ID" value="KAJ6647557.1"/>
    <property type="molecule type" value="Genomic_DNA"/>
</dbReference>
<dbReference type="GO" id="GO:0016301">
    <property type="term" value="F:kinase activity"/>
    <property type="evidence" value="ECO:0007669"/>
    <property type="project" value="UniProtKB-KW"/>
</dbReference>
<evidence type="ECO:0000256" key="7">
    <source>
        <dbReference type="SAM" id="Coils"/>
    </source>
</evidence>
<keyword evidence="2" id="KW-0732">Signal</keyword>
<dbReference type="PROSITE" id="PS50184">
    <property type="entry name" value="VWFC_2"/>
    <property type="match status" value="3"/>
</dbReference>
<dbReference type="Pfam" id="PF13385">
    <property type="entry name" value="Laminin_G_3"/>
    <property type="match status" value="1"/>
</dbReference>
<dbReference type="SUPFAM" id="SSF57603">
    <property type="entry name" value="FnI-like domain"/>
    <property type="match status" value="3"/>
</dbReference>
<dbReference type="SMART" id="SM00210">
    <property type="entry name" value="TSPN"/>
    <property type="match status" value="1"/>
</dbReference>
<dbReference type="InterPro" id="IPR049883">
    <property type="entry name" value="NOTCH1_EGF-like"/>
</dbReference>
<name>A0A9Q0S6U8_9DIPT</name>
<keyword evidence="10" id="KW-0808">Transferase</keyword>
<keyword evidence="7" id="KW-0175">Coiled coil</keyword>
<evidence type="ECO:0000259" key="9">
    <source>
        <dbReference type="PROSITE" id="PS50184"/>
    </source>
</evidence>
<evidence type="ECO:0000256" key="2">
    <source>
        <dbReference type="ARBA" id="ARBA00022729"/>
    </source>
</evidence>
<evidence type="ECO:0000313" key="11">
    <source>
        <dbReference type="Proteomes" id="UP001151699"/>
    </source>
</evidence>
<evidence type="ECO:0000256" key="1">
    <source>
        <dbReference type="ARBA" id="ARBA00022536"/>
    </source>
</evidence>
<dbReference type="PROSITE" id="PS50026">
    <property type="entry name" value="EGF_3"/>
    <property type="match status" value="4"/>
</dbReference>
<dbReference type="InterPro" id="IPR013320">
    <property type="entry name" value="ConA-like_dom_sf"/>
</dbReference>
<keyword evidence="11" id="KW-1185">Reference proteome</keyword>
<reference evidence="10" key="1">
    <citation type="submission" date="2022-07" db="EMBL/GenBank/DDBJ databases">
        <authorList>
            <person name="Trinca V."/>
            <person name="Uliana J.V.C."/>
            <person name="Torres T.T."/>
            <person name="Ward R.J."/>
            <person name="Monesi N."/>
        </authorList>
    </citation>
    <scope>NUCLEOTIDE SEQUENCE</scope>
    <source>
        <strain evidence="10">HSMRA1968</strain>
        <tissue evidence="10">Whole embryos</tissue>
    </source>
</reference>
<dbReference type="PROSITE" id="PS01208">
    <property type="entry name" value="VWFC_1"/>
    <property type="match status" value="3"/>
</dbReference>
<keyword evidence="3" id="KW-0677">Repeat</keyword>
<protein>
    <submittedName>
        <fullName evidence="10">Protein kinase C-binding protein NELL2</fullName>
    </submittedName>
</protein>
<evidence type="ECO:0000256" key="5">
    <source>
        <dbReference type="ARBA" id="ARBA00023180"/>
    </source>
</evidence>
<keyword evidence="5" id="KW-0325">Glycoprotein</keyword>
<feature type="domain" description="VWFC" evidence="9">
    <location>
        <begin position="260"/>
        <end position="316"/>
    </location>
</feature>
<dbReference type="AlphaFoldDB" id="A0A9Q0S6U8"/>
<evidence type="ECO:0000256" key="6">
    <source>
        <dbReference type="PROSITE-ProRule" id="PRU00076"/>
    </source>
</evidence>
<evidence type="ECO:0000259" key="8">
    <source>
        <dbReference type="PROSITE" id="PS50026"/>
    </source>
</evidence>
<dbReference type="PROSITE" id="PS01187">
    <property type="entry name" value="EGF_CA"/>
    <property type="match status" value="2"/>
</dbReference>
<dbReference type="PANTHER" id="PTHR24042">
    <property type="entry name" value="NEL HOMOLOG"/>
    <property type="match status" value="1"/>
</dbReference>
<feature type="coiled-coil region" evidence="7">
    <location>
        <begin position="229"/>
        <end position="256"/>
    </location>
</feature>
<dbReference type="InterPro" id="IPR051586">
    <property type="entry name" value="PKC-binding_NELL"/>
</dbReference>
<feature type="domain" description="EGF-like" evidence="8">
    <location>
        <begin position="421"/>
        <end position="461"/>
    </location>
</feature>
<sequence length="818" mass="91598">MPGRNASALEPGIDLLEALHNNHSQYIGVSLTQGLTMKFAYRLSSDIAKRNLVLPLATYQRAAESIHRYADFTFTATVRQQESNVGTIISFSHGENRYLELQSSGRRDQIRFHFQSISNGIKEEEFSYRLADNIWHKVALSVSGTEIQLLIDCHPLYRRVIHNMPDRNFSASSMKLFVGQRNLESQYLFKGDIEEAHIIPGPYGYLKQCPHVEQSCPTCAQFSLLQDAVVSLQNNLIDLKQRLVDAEERVKRLESCDCKKSCKIDNVIRDDGEEWNVGCNTCRCHQGDIKCGPMNCGVPKCKNPQPVEGECCPQCKKKCYINGTEYDDGEKKRIGCSDCTCKDGNMACLNFCTDLKCPPEQQKKIPGECCPYCPDIDECAQKGGVNGNHCHLNTKCINIEGGYRCECLPGYRQVDKFNCAEVDECLTGQHQCDKNANCINTQGSYECYCKEGYKGNGTFCEPYCEQPCLNGGHCSSPGVCTCYGFVGDSCEQDLDECATNLRICNESAVCVNMPGWSYCKCKPGYETHGNECRDINECYYNTHSCHSTAKCINTEGHFECECSPDDPSCQLSCMFEDAEIKDGDRVFPRNSPCRICTCRKGVISCEDLPCNCSTWKDGSGRDKCCPQCDPKWSCQHQELKNVVFKSGEQWIYQCQTCECLYGEFDCWKLECPPLTCDNPLPLTSGDCCQRCEDDPCRGPSNNTSGKTCTYKGHTYASGQSFSDLSSQCTQCACKVPYCAQLVSNSACCVHRTVDFAAMSIIIVLAMNPGGLKALLQMFTLTLVTAIQHRKQRPQRYRDVHENVQPPLLFDDKATNLKI</sequence>
<feature type="domain" description="VWFC" evidence="9">
    <location>
        <begin position="632"/>
        <end position="692"/>
    </location>
</feature>
<dbReference type="SMART" id="SM00214">
    <property type="entry name" value="VWC"/>
    <property type="match status" value="4"/>
</dbReference>
<comment type="caution">
    <text evidence="6">Lacks conserved residue(s) required for the propagation of feature annotation.</text>
</comment>
<accession>A0A9Q0S6U8</accession>
<dbReference type="Proteomes" id="UP001151699">
    <property type="component" value="Chromosome A"/>
</dbReference>
<dbReference type="PANTHER" id="PTHR24042:SF5">
    <property type="entry name" value="EGF-LIKE CALCIUM-BINDING DOMAIN-CONTAINING PROTEIN"/>
    <property type="match status" value="1"/>
</dbReference>
<comment type="caution">
    <text evidence="10">The sequence shown here is derived from an EMBL/GenBank/DDBJ whole genome shotgun (WGS) entry which is preliminary data.</text>
</comment>
<dbReference type="PROSITE" id="PS01186">
    <property type="entry name" value="EGF_2"/>
    <property type="match status" value="3"/>
</dbReference>